<comment type="caution">
    <text evidence="4">The sequence shown here is derived from an EMBL/GenBank/DDBJ whole genome shotgun (WGS) entry which is preliminary data.</text>
</comment>
<organism evidence="4 5">
    <name type="scientific">Clostridium senegalense</name>
    <dbReference type="NCBI Taxonomy" id="1465809"/>
    <lineage>
        <taxon>Bacteria</taxon>
        <taxon>Bacillati</taxon>
        <taxon>Bacillota</taxon>
        <taxon>Clostridia</taxon>
        <taxon>Eubacteriales</taxon>
        <taxon>Clostridiaceae</taxon>
        <taxon>Clostridium</taxon>
    </lineage>
</organism>
<keyword evidence="5" id="KW-1185">Reference proteome</keyword>
<gene>
    <name evidence="4" type="ORF">G3M99_16950</name>
</gene>
<dbReference type="PANTHER" id="PTHR43861:SF1">
    <property type="entry name" value="TRANS-ACONITATE 2-METHYLTRANSFERASE"/>
    <property type="match status" value="1"/>
</dbReference>
<dbReference type="AlphaFoldDB" id="A0A6M0H7H0"/>
<evidence type="ECO:0000256" key="1">
    <source>
        <dbReference type="ARBA" id="ARBA00022603"/>
    </source>
</evidence>
<keyword evidence="1 4" id="KW-0489">Methyltransferase</keyword>
<dbReference type="Gene3D" id="3.40.50.150">
    <property type="entry name" value="Vaccinia Virus protein VP39"/>
    <property type="match status" value="1"/>
</dbReference>
<dbReference type="GO" id="GO:0032259">
    <property type="term" value="P:methylation"/>
    <property type="evidence" value="ECO:0007669"/>
    <property type="project" value="UniProtKB-KW"/>
</dbReference>
<protein>
    <submittedName>
        <fullName evidence="4">Methyltransferase domain-containing protein</fullName>
    </submittedName>
</protein>
<sequence length="246" mass="28459">MINYYGNLCTEMYEILHEKAPEDELAFYLSYATSKMKIFEPLCGSGRFLIPFYESGFNIKGLDLSKEMLSKLTEKLPEAQVTNVSLESYNPKEQFDYIFISSGSVSLFTDMNICKSILQKIYTLLKKGGKFVFAVDTVANKGQNEDEYKIIEKVKTRNGLDLVLKTKNIYNPTNKILYSPSIYELRDKEKIIKAESMDFQIRLYELGELEEILYKIGFSEIKVYSSFSKKIAKDNNAEMFLYECQV</sequence>
<evidence type="ECO:0000256" key="2">
    <source>
        <dbReference type="ARBA" id="ARBA00022679"/>
    </source>
</evidence>
<dbReference type="EMBL" id="JAAGPU010000047">
    <property type="protein sequence ID" value="NEU06497.1"/>
    <property type="molecule type" value="Genomic_DNA"/>
</dbReference>
<keyword evidence="2 4" id="KW-0808">Transferase</keyword>
<evidence type="ECO:0000313" key="4">
    <source>
        <dbReference type="EMBL" id="NEU06497.1"/>
    </source>
</evidence>
<dbReference type="CDD" id="cd02440">
    <property type="entry name" value="AdoMet_MTases"/>
    <property type="match status" value="1"/>
</dbReference>
<dbReference type="Proteomes" id="UP000481872">
    <property type="component" value="Unassembled WGS sequence"/>
</dbReference>
<dbReference type="Pfam" id="PF13649">
    <property type="entry name" value="Methyltransf_25"/>
    <property type="match status" value="1"/>
</dbReference>
<proteinExistence type="predicted"/>
<dbReference type="RefSeq" id="WP_061995296.1">
    <property type="nucleotide sequence ID" value="NZ_JAAGPU010000047.1"/>
</dbReference>
<dbReference type="InterPro" id="IPR041698">
    <property type="entry name" value="Methyltransf_25"/>
</dbReference>
<feature type="domain" description="Methyltransferase" evidence="3">
    <location>
        <begin position="43"/>
        <end position="129"/>
    </location>
</feature>
<dbReference type="SUPFAM" id="SSF53335">
    <property type="entry name" value="S-adenosyl-L-methionine-dependent methyltransferases"/>
    <property type="match status" value="1"/>
</dbReference>
<dbReference type="InterPro" id="IPR029063">
    <property type="entry name" value="SAM-dependent_MTases_sf"/>
</dbReference>
<accession>A0A6M0H7H0</accession>
<dbReference type="GO" id="GO:0008168">
    <property type="term" value="F:methyltransferase activity"/>
    <property type="evidence" value="ECO:0007669"/>
    <property type="project" value="UniProtKB-KW"/>
</dbReference>
<evidence type="ECO:0000313" key="5">
    <source>
        <dbReference type="Proteomes" id="UP000481872"/>
    </source>
</evidence>
<dbReference type="Gene3D" id="2.20.25.110">
    <property type="entry name" value="S-adenosyl-L-methionine-dependent methyltransferases"/>
    <property type="match status" value="1"/>
</dbReference>
<evidence type="ECO:0000259" key="3">
    <source>
        <dbReference type="Pfam" id="PF13649"/>
    </source>
</evidence>
<dbReference type="PANTHER" id="PTHR43861">
    <property type="entry name" value="TRANS-ACONITATE 2-METHYLTRANSFERASE-RELATED"/>
    <property type="match status" value="1"/>
</dbReference>
<name>A0A6M0H7H0_9CLOT</name>
<reference evidence="4 5" key="1">
    <citation type="submission" date="2020-02" db="EMBL/GenBank/DDBJ databases">
        <title>Genome assembly of a novel Clostridium senegalense strain.</title>
        <authorList>
            <person name="Gupta T.B."/>
            <person name="Jauregui R."/>
            <person name="Maclean P."/>
            <person name="Nawarathana A."/>
            <person name="Brightwell G."/>
        </authorList>
    </citation>
    <scope>NUCLEOTIDE SEQUENCE [LARGE SCALE GENOMIC DNA]</scope>
    <source>
        <strain evidence="4 5">AGRFS4</strain>
    </source>
</reference>